<evidence type="ECO:0000313" key="2">
    <source>
        <dbReference type="EMBL" id="AKU98183.1"/>
    </source>
</evidence>
<feature type="compositionally biased region" description="Pro residues" evidence="1">
    <location>
        <begin position="89"/>
        <end position="120"/>
    </location>
</feature>
<dbReference type="Proteomes" id="UP000064967">
    <property type="component" value="Chromosome"/>
</dbReference>
<name>A0A0K1PXD5_9BACT</name>
<sequence>MALDYVAPPDCPTETAFVGSVKERLGDRPVSAIDGRQVRIRVTADGSTYRGALETVAPPSVRDVTGASCNEVARALVVFTALALSPPDGVEPPAPPPAPVEDPPPTPPPSSFAPERPAPPRPKEKGRSRLGIGLDLRAVAASGVAPGVSPGGAVSARVVLFERRSLRWLAQVGGVITYREEPVDDGGFSFLWTAGRVDTGPEFSLAGFRLSGGPVFRVGALIVNARDLPASVSYSGFWGDVGAFARLGRPLSSAVEFSFVFELAAPLRRKSFGIQGVEAPVHEVPQIVATGSFGITFGP</sequence>
<dbReference type="STRING" id="1391654.AKJ09_04847"/>
<accession>A0A0K1PXD5</accession>
<organism evidence="2 3">
    <name type="scientific">Labilithrix luteola</name>
    <dbReference type="NCBI Taxonomy" id="1391654"/>
    <lineage>
        <taxon>Bacteria</taxon>
        <taxon>Pseudomonadati</taxon>
        <taxon>Myxococcota</taxon>
        <taxon>Polyangia</taxon>
        <taxon>Polyangiales</taxon>
        <taxon>Labilitrichaceae</taxon>
        <taxon>Labilithrix</taxon>
    </lineage>
</organism>
<dbReference type="AlphaFoldDB" id="A0A0K1PXD5"/>
<protein>
    <submittedName>
        <fullName evidence="2">Uncharacterized protein</fullName>
    </submittedName>
</protein>
<dbReference type="KEGG" id="llu:AKJ09_04847"/>
<keyword evidence="3" id="KW-1185">Reference proteome</keyword>
<reference evidence="2 3" key="1">
    <citation type="submission" date="2015-08" db="EMBL/GenBank/DDBJ databases">
        <authorList>
            <person name="Babu N.S."/>
            <person name="Beckwith C.J."/>
            <person name="Beseler K.G."/>
            <person name="Brison A."/>
            <person name="Carone J.V."/>
            <person name="Caskin T.P."/>
            <person name="Diamond M."/>
            <person name="Durham M.E."/>
            <person name="Foxe J.M."/>
            <person name="Go M."/>
            <person name="Henderson B.A."/>
            <person name="Jones I.B."/>
            <person name="McGettigan J.A."/>
            <person name="Micheletti S.J."/>
            <person name="Nasrallah M.E."/>
            <person name="Ortiz D."/>
            <person name="Piller C.R."/>
            <person name="Privatt S.R."/>
            <person name="Schneider S.L."/>
            <person name="Sharp S."/>
            <person name="Smith T.C."/>
            <person name="Stanton J.D."/>
            <person name="Ullery H.E."/>
            <person name="Wilson R.J."/>
            <person name="Serrano M.G."/>
            <person name="Buck G."/>
            <person name="Lee V."/>
            <person name="Wang Y."/>
            <person name="Carvalho R."/>
            <person name="Voegtly L."/>
            <person name="Shi R."/>
            <person name="Duckworth R."/>
            <person name="Johnson A."/>
            <person name="Loviza R."/>
            <person name="Walstead R."/>
            <person name="Shah Z."/>
            <person name="Kiflezghi M."/>
            <person name="Wade K."/>
            <person name="Ball S.L."/>
            <person name="Bradley K.W."/>
            <person name="Asai D.J."/>
            <person name="Bowman C.A."/>
            <person name="Russell D.A."/>
            <person name="Pope W.H."/>
            <person name="Jacobs-Sera D."/>
            <person name="Hendrix R.W."/>
            <person name="Hatfull G.F."/>
        </authorList>
    </citation>
    <scope>NUCLEOTIDE SEQUENCE [LARGE SCALE GENOMIC DNA]</scope>
    <source>
        <strain evidence="2 3">DSM 27648</strain>
    </source>
</reference>
<feature type="region of interest" description="Disordered" evidence="1">
    <location>
        <begin position="88"/>
        <end position="128"/>
    </location>
</feature>
<dbReference type="EMBL" id="CP012333">
    <property type="protein sequence ID" value="AKU98183.1"/>
    <property type="molecule type" value="Genomic_DNA"/>
</dbReference>
<evidence type="ECO:0000256" key="1">
    <source>
        <dbReference type="SAM" id="MobiDB-lite"/>
    </source>
</evidence>
<gene>
    <name evidence="2" type="ORF">AKJ09_04847</name>
</gene>
<evidence type="ECO:0000313" key="3">
    <source>
        <dbReference type="Proteomes" id="UP000064967"/>
    </source>
</evidence>
<proteinExistence type="predicted"/>